<dbReference type="AlphaFoldDB" id="A0A1I2N2F6"/>
<dbReference type="EMBL" id="FOOQ01000001">
    <property type="protein sequence ID" value="SFF95716.1"/>
    <property type="molecule type" value="Genomic_DNA"/>
</dbReference>
<feature type="region of interest" description="Disordered" evidence="1">
    <location>
        <begin position="1"/>
        <end position="23"/>
    </location>
</feature>
<gene>
    <name evidence="2" type="ORF">SAMN04488063_0921</name>
</gene>
<organism evidence="2 3">
    <name type="scientific">Halopelagius inordinatus</name>
    <dbReference type="NCBI Taxonomy" id="553467"/>
    <lineage>
        <taxon>Archaea</taxon>
        <taxon>Methanobacteriati</taxon>
        <taxon>Methanobacteriota</taxon>
        <taxon>Stenosarchaea group</taxon>
        <taxon>Halobacteria</taxon>
        <taxon>Halobacteriales</taxon>
        <taxon>Haloferacaceae</taxon>
    </lineage>
</organism>
<accession>A0A1I2N2F6</accession>
<dbReference type="OrthoDB" id="386126at2157"/>
<sequence>MTETHAPGGIRNALSRLADGTAPRREAAYETTIDEAADCVSSARDAAAFVAAGGEGRLARAVADADAAGDERAAERGRRTLAALRRLRSAARGENVGGAADQFHSGHGTVLPGAGQPRDR</sequence>
<dbReference type="RefSeq" id="WP_092889033.1">
    <property type="nucleotide sequence ID" value="NZ_FOOQ01000001.1"/>
</dbReference>
<dbReference type="Pfam" id="PF25920">
    <property type="entry name" value="DUF7966"/>
    <property type="match status" value="1"/>
</dbReference>
<dbReference type="Proteomes" id="UP000198876">
    <property type="component" value="Unassembled WGS sequence"/>
</dbReference>
<evidence type="ECO:0000313" key="3">
    <source>
        <dbReference type="Proteomes" id="UP000198876"/>
    </source>
</evidence>
<proteinExistence type="predicted"/>
<reference evidence="3" key="1">
    <citation type="submission" date="2016-10" db="EMBL/GenBank/DDBJ databases">
        <authorList>
            <person name="Varghese N."/>
            <person name="Submissions S."/>
        </authorList>
    </citation>
    <scope>NUCLEOTIDE SEQUENCE [LARGE SCALE GENOMIC DNA]</scope>
    <source>
        <strain evidence="3">CGMCC 1.7739</strain>
    </source>
</reference>
<protein>
    <submittedName>
        <fullName evidence="2">Uncharacterized protein</fullName>
    </submittedName>
</protein>
<feature type="region of interest" description="Disordered" evidence="1">
    <location>
        <begin position="95"/>
        <end position="120"/>
    </location>
</feature>
<evidence type="ECO:0000313" key="2">
    <source>
        <dbReference type="EMBL" id="SFF95716.1"/>
    </source>
</evidence>
<evidence type="ECO:0000256" key="1">
    <source>
        <dbReference type="SAM" id="MobiDB-lite"/>
    </source>
</evidence>
<keyword evidence="3" id="KW-1185">Reference proteome</keyword>
<name>A0A1I2N2F6_9EURY</name>
<dbReference type="STRING" id="553467.SAMN04488063_0921"/>
<dbReference type="InterPro" id="IPR058272">
    <property type="entry name" value="DUF7966"/>
</dbReference>